<dbReference type="CDD" id="cd05466">
    <property type="entry name" value="PBP2_LTTR_substrate"/>
    <property type="match status" value="1"/>
</dbReference>
<dbReference type="GO" id="GO:0000976">
    <property type="term" value="F:transcription cis-regulatory region binding"/>
    <property type="evidence" value="ECO:0007669"/>
    <property type="project" value="TreeGrafter"/>
</dbReference>
<protein>
    <submittedName>
        <fullName evidence="6">LysR family transcriptional regulator</fullName>
    </submittedName>
</protein>
<reference evidence="6" key="2">
    <citation type="submission" date="2021-04" db="EMBL/GenBank/DDBJ databases">
        <authorList>
            <person name="Gilroy R."/>
        </authorList>
    </citation>
    <scope>NUCLEOTIDE SEQUENCE</scope>
    <source>
        <strain evidence="6">CHK188-4685</strain>
    </source>
</reference>
<dbReference type="InterPro" id="IPR036388">
    <property type="entry name" value="WH-like_DNA-bd_sf"/>
</dbReference>
<evidence type="ECO:0000256" key="4">
    <source>
        <dbReference type="ARBA" id="ARBA00023163"/>
    </source>
</evidence>
<dbReference type="Pfam" id="PF00126">
    <property type="entry name" value="HTH_1"/>
    <property type="match status" value="1"/>
</dbReference>
<reference evidence="6" key="1">
    <citation type="journal article" date="2021" name="PeerJ">
        <title>Extensive microbial diversity within the chicken gut microbiome revealed by metagenomics and culture.</title>
        <authorList>
            <person name="Gilroy R."/>
            <person name="Ravi A."/>
            <person name="Getino M."/>
            <person name="Pursley I."/>
            <person name="Horton D.L."/>
            <person name="Alikhan N.F."/>
            <person name="Baker D."/>
            <person name="Gharbi K."/>
            <person name="Hall N."/>
            <person name="Watson M."/>
            <person name="Adriaenssens E.M."/>
            <person name="Foster-Nyarko E."/>
            <person name="Jarju S."/>
            <person name="Secka A."/>
            <person name="Antonio M."/>
            <person name="Oren A."/>
            <person name="Chaudhuri R.R."/>
            <person name="La Ragione R."/>
            <person name="Hildebrand F."/>
            <person name="Pallen M.J."/>
        </authorList>
    </citation>
    <scope>NUCLEOTIDE SEQUENCE</scope>
    <source>
        <strain evidence="6">CHK188-4685</strain>
    </source>
</reference>
<keyword evidence="3" id="KW-0238">DNA-binding</keyword>
<keyword evidence="4" id="KW-0804">Transcription</keyword>
<dbReference type="SUPFAM" id="SSF53850">
    <property type="entry name" value="Periplasmic binding protein-like II"/>
    <property type="match status" value="1"/>
</dbReference>
<dbReference type="PANTHER" id="PTHR30126">
    <property type="entry name" value="HTH-TYPE TRANSCRIPTIONAL REGULATOR"/>
    <property type="match status" value="1"/>
</dbReference>
<gene>
    <name evidence="6" type="ORF">H9716_06730</name>
</gene>
<dbReference type="Proteomes" id="UP000886804">
    <property type="component" value="Unassembled WGS sequence"/>
</dbReference>
<dbReference type="GO" id="GO:0003700">
    <property type="term" value="F:DNA-binding transcription factor activity"/>
    <property type="evidence" value="ECO:0007669"/>
    <property type="project" value="InterPro"/>
</dbReference>
<sequence length="308" mass="35075">MDLKHLKYIVTIAEEKSLTKAAQKLYVSQSTLSLYLGKLEKELNMPLFRRIKNGLVPTPAGELYISTCRKILALQDELYQNLQLVGPSPTKSTFRLGISSQLGLSIFGKAFSIFKPEHPNINVTVTEGRARTLLSKLEKRELNCIIIGHDSIIENPSYHVDIIKKEAVSLVLAPTHPLAYLASCNYNDPPVADMHLFQNSNIVLSPRDTSDYRIALRVIKDYQMNANVACELNDTEALCRMVLQSSYISIIPGFCVPRNMGLLVCQPDKPYYRYLLLLYHQDSPPSQDTELLLKLIRNYYENWYEKTM</sequence>
<keyword evidence="2" id="KW-0805">Transcription regulation</keyword>
<name>A0A9D2RKM2_9FIRM</name>
<dbReference type="FunFam" id="1.10.10.10:FF:000001">
    <property type="entry name" value="LysR family transcriptional regulator"/>
    <property type="match status" value="1"/>
</dbReference>
<comment type="similarity">
    <text evidence="1">Belongs to the LysR transcriptional regulatory family.</text>
</comment>
<dbReference type="SUPFAM" id="SSF46785">
    <property type="entry name" value="Winged helix' DNA-binding domain"/>
    <property type="match status" value="1"/>
</dbReference>
<dbReference type="Pfam" id="PF03466">
    <property type="entry name" value="LysR_substrate"/>
    <property type="match status" value="1"/>
</dbReference>
<evidence type="ECO:0000256" key="2">
    <source>
        <dbReference type="ARBA" id="ARBA00023015"/>
    </source>
</evidence>
<dbReference type="Gene3D" id="3.40.190.290">
    <property type="match status" value="1"/>
</dbReference>
<evidence type="ECO:0000313" key="6">
    <source>
        <dbReference type="EMBL" id="HJB07549.1"/>
    </source>
</evidence>
<dbReference type="PROSITE" id="PS50931">
    <property type="entry name" value="HTH_LYSR"/>
    <property type="match status" value="1"/>
</dbReference>
<dbReference type="PANTHER" id="PTHR30126:SF40">
    <property type="entry name" value="HTH-TYPE TRANSCRIPTIONAL REGULATOR GLTR"/>
    <property type="match status" value="1"/>
</dbReference>
<accession>A0A9D2RKM2</accession>
<organism evidence="6 7">
    <name type="scientific">Candidatus Enterocloster faecavium</name>
    <dbReference type="NCBI Taxonomy" id="2838560"/>
    <lineage>
        <taxon>Bacteria</taxon>
        <taxon>Bacillati</taxon>
        <taxon>Bacillota</taxon>
        <taxon>Clostridia</taxon>
        <taxon>Lachnospirales</taxon>
        <taxon>Lachnospiraceae</taxon>
        <taxon>Enterocloster</taxon>
    </lineage>
</organism>
<feature type="domain" description="HTH lysR-type" evidence="5">
    <location>
        <begin position="1"/>
        <end position="58"/>
    </location>
</feature>
<evidence type="ECO:0000256" key="3">
    <source>
        <dbReference type="ARBA" id="ARBA00023125"/>
    </source>
</evidence>
<dbReference type="Gene3D" id="1.10.10.10">
    <property type="entry name" value="Winged helix-like DNA-binding domain superfamily/Winged helix DNA-binding domain"/>
    <property type="match status" value="1"/>
</dbReference>
<proteinExistence type="inferred from homology"/>
<dbReference type="EMBL" id="DWYS01000082">
    <property type="protein sequence ID" value="HJB07549.1"/>
    <property type="molecule type" value="Genomic_DNA"/>
</dbReference>
<dbReference type="InterPro" id="IPR000847">
    <property type="entry name" value="LysR_HTH_N"/>
</dbReference>
<evidence type="ECO:0000313" key="7">
    <source>
        <dbReference type="Proteomes" id="UP000886804"/>
    </source>
</evidence>
<dbReference type="PRINTS" id="PR00039">
    <property type="entry name" value="HTHLYSR"/>
</dbReference>
<evidence type="ECO:0000256" key="1">
    <source>
        <dbReference type="ARBA" id="ARBA00009437"/>
    </source>
</evidence>
<dbReference type="AlphaFoldDB" id="A0A9D2RKM2"/>
<dbReference type="InterPro" id="IPR036390">
    <property type="entry name" value="WH_DNA-bd_sf"/>
</dbReference>
<comment type="caution">
    <text evidence="6">The sequence shown here is derived from an EMBL/GenBank/DDBJ whole genome shotgun (WGS) entry which is preliminary data.</text>
</comment>
<evidence type="ECO:0000259" key="5">
    <source>
        <dbReference type="PROSITE" id="PS50931"/>
    </source>
</evidence>
<dbReference type="InterPro" id="IPR005119">
    <property type="entry name" value="LysR_subst-bd"/>
</dbReference>